<dbReference type="AlphaFoldDB" id="A0A160TPT0"/>
<proteinExistence type="predicted"/>
<accession>A0A160TPT0</accession>
<organism evidence="2">
    <name type="scientific">hydrothermal vent metagenome</name>
    <dbReference type="NCBI Taxonomy" id="652676"/>
    <lineage>
        <taxon>unclassified sequences</taxon>
        <taxon>metagenomes</taxon>
        <taxon>ecological metagenomes</taxon>
    </lineage>
</organism>
<feature type="transmembrane region" description="Helical" evidence="1">
    <location>
        <begin position="20"/>
        <end position="42"/>
    </location>
</feature>
<evidence type="ECO:0000313" key="2">
    <source>
        <dbReference type="EMBL" id="CUS46801.1"/>
    </source>
</evidence>
<gene>
    <name evidence="2" type="ORF">MGWOODY_Smn2360</name>
</gene>
<sequence>MPHPSPVSDKDGADTGSVLGLFYAVPFALLVWAAILCWLFVVR</sequence>
<name>A0A160TPT0_9ZZZZ</name>
<keyword evidence="1" id="KW-1133">Transmembrane helix</keyword>
<evidence type="ECO:0000256" key="1">
    <source>
        <dbReference type="SAM" id="Phobius"/>
    </source>
</evidence>
<reference evidence="2" key="1">
    <citation type="submission" date="2015-10" db="EMBL/GenBank/DDBJ databases">
        <authorList>
            <person name="Gilbert D.G."/>
        </authorList>
    </citation>
    <scope>NUCLEOTIDE SEQUENCE</scope>
</reference>
<dbReference type="EMBL" id="CZQE01000397">
    <property type="protein sequence ID" value="CUS46801.1"/>
    <property type="molecule type" value="Genomic_DNA"/>
</dbReference>
<keyword evidence="1" id="KW-0472">Membrane</keyword>
<protein>
    <submittedName>
        <fullName evidence="2">Uncharacterized protein</fullName>
    </submittedName>
</protein>
<keyword evidence="1" id="KW-0812">Transmembrane</keyword>